<dbReference type="OrthoDB" id="2438971at2759"/>
<reference evidence="2" key="1">
    <citation type="submission" date="2021-06" db="EMBL/GenBank/DDBJ databases">
        <title>Genome Sequence of Mortierella hyaline Strain SCG-10, a Cold-Adapted, Nitrate-Reducing Fungus Isolated from Soil in Minnesota, USA.</title>
        <authorList>
            <person name="Aldossari N."/>
        </authorList>
    </citation>
    <scope>NUCLEOTIDE SEQUENCE</scope>
    <source>
        <strain evidence="2">SCG-10</strain>
    </source>
</reference>
<sequence>MLGKRGSTHRDEIDDNDRDDDSEPLEDDDPVREAQIVPNAPLNVVFDTENYDFTAKLGEVDFGKEFTAYYDHCRLLSYDSENLSDFVALSGVLFLDDRPTSLQKAYFGPKYKQLLDLIDLRIGYPTADEVADAMQLCRNVKDASGDG</sequence>
<feature type="compositionally biased region" description="Acidic residues" evidence="1">
    <location>
        <begin position="13"/>
        <end position="30"/>
    </location>
</feature>
<dbReference type="EMBL" id="JAHRHY010000002">
    <property type="protein sequence ID" value="KAG9071328.1"/>
    <property type="molecule type" value="Genomic_DNA"/>
</dbReference>
<feature type="region of interest" description="Disordered" evidence="1">
    <location>
        <begin position="1"/>
        <end position="32"/>
    </location>
</feature>
<evidence type="ECO:0000313" key="3">
    <source>
        <dbReference type="Proteomes" id="UP000707451"/>
    </source>
</evidence>
<evidence type="ECO:0000256" key="1">
    <source>
        <dbReference type="SAM" id="MobiDB-lite"/>
    </source>
</evidence>
<evidence type="ECO:0000313" key="2">
    <source>
        <dbReference type="EMBL" id="KAG9071328.1"/>
    </source>
</evidence>
<organism evidence="2 3">
    <name type="scientific">Linnemannia hyalina</name>
    <dbReference type="NCBI Taxonomy" id="64524"/>
    <lineage>
        <taxon>Eukaryota</taxon>
        <taxon>Fungi</taxon>
        <taxon>Fungi incertae sedis</taxon>
        <taxon>Mucoromycota</taxon>
        <taxon>Mortierellomycotina</taxon>
        <taxon>Mortierellomycetes</taxon>
        <taxon>Mortierellales</taxon>
        <taxon>Mortierellaceae</taxon>
        <taxon>Linnemannia</taxon>
    </lineage>
</organism>
<keyword evidence="3" id="KW-1185">Reference proteome</keyword>
<proteinExistence type="predicted"/>
<dbReference type="Proteomes" id="UP000707451">
    <property type="component" value="Unassembled WGS sequence"/>
</dbReference>
<accession>A0A9P7Y303</accession>
<protein>
    <submittedName>
        <fullName evidence="2">Uncharacterized protein</fullName>
    </submittedName>
</protein>
<gene>
    <name evidence="2" type="ORF">KI688_005539</name>
</gene>
<dbReference type="AlphaFoldDB" id="A0A9P7Y303"/>
<name>A0A9P7Y303_9FUNG</name>
<comment type="caution">
    <text evidence="2">The sequence shown here is derived from an EMBL/GenBank/DDBJ whole genome shotgun (WGS) entry which is preliminary data.</text>
</comment>